<dbReference type="EMBL" id="MN740537">
    <property type="protein sequence ID" value="QHU32253.1"/>
    <property type="molecule type" value="Genomic_DNA"/>
</dbReference>
<organism evidence="2">
    <name type="scientific">viral metagenome</name>
    <dbReference type="NCBI Taxonomy" id="1070528"/>
    <lineage>
        <taxon>unclassified sequences</taxon>
        <taxon>metagenomes</taxon>
        <taxon>organismal metagenomes</taxon>
    </lineage>
</organism>
<keyword evidence="1" id="KW-0812">Transmembrane</keyword>
<feature type="transmembrane region" description="Helical" evidence="1">
    <location>
        <begin position="6"/>
        <end position="27"/>
    </location>
</feature>
<proteinExistence type="predicted"/>
<keyword evidence="1" id="KW-1133">Transmembrane helix</keyword>
<feature type="transmembrane region" description="Helical" evidence="1">
    <location>
        <begin position="48"/>
        <end position="67"/>
    </location>
</feature>
<sequence length="70" mass="8176">MKIPLIGIFVVYCLILINLYFNTRFGFGMSNPFSTKNNSKKELTAEENILFFFVCGVLLTDFTFRVFDLY</sequence>
<name>A0A6C0LP58_9ZZZZ</name>
<protein>
    <submittedName>
        <fullName evidence="2">Uncharacterized protein</fullName>
    </submittedName>
</protein>
<evidence type="ECO:0000256" key="1">
    <source>
        <dbReference type="SAM" id="Phobius"/>
    </source>
</evidence>
<reference evidence="2" key="1">
    <citation type="journal article" date="2020" name="Nature">
        <title>Giant virus diversity and host interactions through global metagenomics.</title>
        <authorList>
            <person name="Schulz F."/>
            <person name="Roux S."/>
            <person name="Paez-Espino D."/>
            <person name="Jungbluth S."/>
            <person name="Walsh D.A."/>
            <person name="Denef V.J."/>
            <person name="McMahon K.D."/>
            <person name="Konstantinidis K.T."/>
            <person name="Eloe-Fadrosh E.A."/>
            <person name="Kyrpides N.C."/>
            <person name="Woyke T."/>
        </authorList>
    </citation>
    <scope>NUCLEOTIDE SEQUENCE</scope>
    <source>
        <strain evidence="2">GVMAG-M-3300027963-9</strain>
    </source>
</reference>
<keyword evidence="1" id="KW-0472">Membrane</keyword>
<dbReference type="AlphaFoldDB" id="A0A6C0LP58"/>
<accession>A0A6C0LP58</accession>
<evidence type="ECO:0000313" key="2">
    <source>
        <dbReference type="EMBL" id="QHU32253.1"/>
    </source>
</evidence>